<dbReference type="AlphaFoldDB" id="A0A6A4IEW6"/>
<protein>
    <submittedName>
        <fullName evidence="3">Uncharacterized protein</fullName>
    </submittedName>
</protein>
<organism evidence="3 4">
    <name type="scientific">Gymnopus androsaceus JB14</name>
    <dbReference type="NCBI Taxonomy" id="1447944"/>
    <lineage>
        <taxon>Eukaryota</taxon>
        <taxon>Fungi</taxon>
        <taxon>Dikarya</taxon>
        <taxon>Basidiomycota</taxon>
        <taxon>Agaricomycotina</taxon>
        <taxon>Agaricomycetes</taxon>
        <taxon>Agaricomycetidae</taxon>
        <taxon>Agaricales</taxon>
        <taxon>Marasmiineae</taxon>
        <taxon>Omphalotaceae</taxon>
        <taxon>Gymnopus</taxon>
    </lineage>
</organism>
<keyword evidence="2" id="KW-1133">Transmembrane helix</keyword>
<gene>
    <name evidence="3" type="ORF">BT96DRAFT_914794</name>
</gene>
<evidence type="ECO:0000313" key="4">
    <source>
        <dbReference type="Proteomes" id="UP000799118"/>
    </source>
</evidence>
<sequence length="208" mass="23071">MQSTGTRKKPHCRSCGSPMEGHKRKECSGTFLKTPSPSPSKPSSLVSPFRNNSPRVEGQDRKPIILTKRLPALFDDGQERDFDFPIPMASIYAAADVSPSEIQRTCEDSKGKYHSGIFYTPTTRQNKGENEHSLNKYKGWVIVGQDANVVRQVVRGGGVPGAFVTTVMRNGMEVVGEIVEGPRMVTVLHLVFLAFITVVVTLYWLSRM</sequence>
<reference evidence="3" key="1">
    <citation type="journal article" date="2019" name="Environ. Microbiol.">
        <title>Fungal ecological strategies reflected in gene transcription - a case study of two litter decomposers.</title>
        <authorList>
            <person name="Barbi F."/>
            <person name="Kohler A."/>
            <person name="Barry K."/>
            <person name="Baskaran P."/>
            <person name="Daum C."/>
            <person name="Fauchery L."/>
            <person name="Ihrmark K."/>
            <person name="Kuo A."/>
            <person name="LaButti K."/>
            <person name="Lipzen A."/>
            <person name="Morin E."/>
            <person name="Grigoriev I.V."/>
            <person name="Henrissat B."/>
            <person name="Lindahl B."/>
            <person name="Martin F."/>
        </authorList>
    </citation>
    <scope>NUCLEOTIDE SEQUENCE</scope>
    <source>
        <strain evidence="3">JB14</strain>
    </source>
</reference>
<evidence type="ECO:0000313" key="3">
    <source>
        <dbReference type="EMBL" id="KAE9407185.1"/>
    </source>
</evidence>
<feature type="transmembrane region" description="Helical" evidence="2">
    <location>
        <begin position="187"/>
        <end position="205"/>
    </location>
</feature>
<keyword evidence="4" id="KW-1185">Reference proteome</keyword>
<evidence type="ECO:0000256" key="2">
    <source>
        <dbReference type="SAM" id="Phobius"/>
    </source>
</evidence>
<feature type="compositionally biased region" description="Basic residues" evidence="1">
    <location>
        <begin position="1"/>
        <end position="12"/>
    </location>
</feature>
<proteinExistence type="predicted"/>
<keyword evidence="2" id="KW-0472">Membrane</keyword>
<feature type="region of interest" description="Disordered" evidence="1">
    <location>
        <begin position="1"/>
        <end position="60"/>
    </location>
</feature>
<keyword evidence="2" id="KW-0812">Transmembrane</keyword>
<accession>A0A6A4IEW6</accession>
<dbReference type="Proteomes" id="UP000799118">
    <property type="component" value="Unassembled WGS sequence"/>
</dbReference>
<dbReference type="OrthoDB" id="3252109at2759"/>
<dbReference type="EMBL" id="ML769397">
    <property type="protein sequence ID" value="KAE9407185.1"/>
    <property type="molecule type" value="Genomic_DNA"/>
</dbReference>
<evidence type="ECO:0000256" key="1">
    <source>
        <dbReference type="SAM" id="MobiDB-lite"/>
    </source>
</evidence>
<name>A0A6A4IEW6_9AGAR</name>